<feature type="non-terminal residue" evidence="2">
    <location>
        <position position="1"/>
    </location>
</feature>
<organism evidence="2 3">
    <name type="scientific">Pyrenophora tritici-repentis</name>
    <dbReference type="NCBI Taxonomy" id="45151"/>
    <lineage>
        <taxon>Eukaryota</taxon>
        <taxon>Fungi</taxon>
        <taxon>Dikarya</taxon>
        <taxon>Ascomycota</taxon>
        <taxon>Pezizomycotina</taxon>
        <taxon>Dothideomycetes</taxon>
        <taxon>Pleosporomycetidae</taxon>
        <taxon>Pleosporales</taxon>
        <taxon>Pleosporineae</taxon>
        <taxon>Pleosporaceae</taxon>
        <taxon>Pyrenophora</taxon>
    </lineage>
</organism>
<reference evidence="3" key="1">
    <citation type="journal article" date="2022" name="Microb. Genom.">
        <title>A global pangenome for the wheat fungal pathogen Pyrenophora tritici-repentis and prediction of effector protein structural homology.</title>
        <authorList>
            <person name="Moolhuijzen P.M."/>
            <person name="See P.T."/>
            <person name="Shi G."/>
            <person name="Powell H.R."/>
            <person name="Cockram J."/>
            <person name="Jorgensen L.N."/>
            <person name="Benslimane H."/>
            <person name="Strelkov S.E."/>
            <person name="Turner J."/>
            <person name="Liu Z."/>
            <person name="Moffat C.S."/>
        </authorList>
    </citation>
    <scope>NUCLEOTIDE SEQUENCE [LARGE SCALE GENOMIC DNA]</scope>
</reference>
<feature type="compositionally biased region" description="Basic residues" evidence="1">
    <location>
        <begin position="28"/>
        <end position="39"/>
    </location>
</feature>
<protein>
    <submittedName>
        <fullName evidence="2">Uncharacterized protein</fullName>
    </submittedName>
</protein>
<dbReference type="EMBL" id="NRDI02000122">
    <property type="protein sequence ID" value="KAI1506828.1"/>
    <property type="molecule type" value="Genomic_DNA"/>
</dbReference>
<evidence type="ECO:0000313" key="3">
    <source>
        <dbReference type="Proteomes" id="UP000249757"/>
    </source>
</evidence>
<sequence length="168" mass="20069">PEYHGGSSGLLASCVRLELEKQYGSEMRRRKLQKARSKKQREEARLQRQDELEERRVERQRLKEMRELERAEKAAERARQKERETLLKLYNYPKRERGELQQLPHRTTSVKNALRLLALVLKFKKSLQLLHQSSHHRTPTFKEFGTLIKLYDFYIILTARRPVTTSAK</sequence>
<evidence type="ECO:0000256" key="1">
    <source>
        <dbReference type="SAM" id="MobiDB-lite"/>
    </source>
</evidence>
<dbReference type="Proteomes" id="UP000249757">
    <property type="component" value="Unassembled WGS sequence"/>
</dbReference>
<comment type="caution">
    <text evidence="2">The sequence shown here is derived from an EMBL/GenBank/DDBJ whole genome shotgun (WGS) entry which is preliminary data.</text>
</comment>
<evidence type="ECO:0000313" key="2">
    <source>
        <dbReference type="EMBL" id="KAI1506828.1"/>
    </source>
</evidence>
<accession>A0A922N0A0</accession>
<feature type="region of interest" description="Disordered" evidence="1">
    <location>
        <begin position="25"/>
        <end position="59"/>
    </location>
</feature>
<dbReference type="AlphaFoldDB" id="A0A922N0A0"/>
<keyword evidence="3" id="KW-1185">Reference proteome</keyword>
<proteinExistence type="predicted"/>
<gene>
    <name evidence="2" type="ORF">Ptr86124_014231</name>
</gene>
<name>A0A922N0A0_9PLEO</name>
<feature type="compositionally biased region" description="Basic and acidic residues" evidence="1">
    <location>
        <begin position="40"/>
        <end position="59"/>
    </location>
</feature>